<evidence type="ECO:0000256" key="1">
    <source>
        <dbReference type="SAM" id="Phobius"/>
    </source>
</evidence>
<organism evidence="2 3">
    <name type="scientific">Limosilactobacillus vaginalis DSM 5837 = ATCC 49540</name>
    <dbReference type="NCBI Taxonomy" id="1423814"/>
    <lineage>
        <taxon>Bacteria</taxon>
        <taxon>Bacillati</taxon>
        <taxon>Bacillota</taxon>
        <taxon>Bacilli</taxon>
        <taxon>Lactobacillales</taxon>
        <taxon>Lactobacillaceae</taxon>
        <taxon>Limosilactobacillus</taxon>
    </lineage>
</organism>
<feature type="transmembrane region" description="Helical" evidence="1">
    <location>
        <begin position="23"/>
        <end position="44"/>
    </location>
</feature>
<feature type="transmembrane region" description="Helical" evidence="1">
    <location>
        <begin position="170"/>
        <end position="192"/>
    </location>
</feature>
<proteinExistence type="predicted"/>
<dbReference type="STRING" id="1423814.HMPREF0549_1536"/>
<evidence type="ECO:0000313" key="2">
    <source>
        <dbReference type="EMBL" id="EEJ40009.1"/>
    </source>
</evidence>
<name>C2EVQ0_9LACO</name>
<sequence>MEANKKMLSHEQRLVITNVFHRLGWALAVAAAWAVGVVFLGYFVELLIDRRVDSFLVSLQGIPGVLPPVFTMILLGYFLITAYDDFKWTIQNGISRKTLWWGRLIALALATIGIWVVNNLLSLFDHPLASWQAMGMQLLVLLSSTLIFQMIGNGFGLLNRTWKWIVGIGLPILFIIFLVALIRAMMSLNIGYQHNEWIGPNSALWTILSSSSTWWIIWGITMVIVIFLSKFFNDKMQLRRD</sequence>
<protein>
    <submittedName>
        <fullName evidence="2">Uncharacterized protein</fullName>
    </submittedName>
</protein>
<dbReference type="EMBL" id="ACGV01000162">
    <property type="protein sequence ID" value="EEJ40009.1"/>
    <property type="molecule type" value="Genomic_DNA"/>
</dbReference>
<evidence type="ECO:0000313" key="3">
    <source>
        <dbReference type="Proteomes" id="UP000004483"/>
    </source>
</evidence>
<comment type="caution">
    <text evidence="2">The sequence shown here is derived from an EMBL/GenBank/DDBJ whole genome shotgun (WGS) entry which is preliminary data.</text>
</comment>
<feature type="transmembrane region" description="Helical" evidence="1">
    <location>
        <begin position="64"/>
        <end position="83"/>
    </location>
</feature>
<feature type="transmembrane region" description="Helical" evidence="1">
    <location>
        <begin position="212"/>
        <end position="232"/>
    </location>
</feature>
<keyword evidence="1" id="KW-1133">Transmembrane helix</keyword>
<keyword evidence="1" id="KW-0812">Transmembrane</keyword>
<dbReference type="eggNOG" id="ENOG5030A3J">
    <property type="taxonomic scope" value="Bacteria"/>
</dbReference>
<accession>C2EVQ0</accession>
<gene>
    <name evidence="2" type="ORF">HMPREF0549_1536</name>
</gene>
<dbReference type="HOGENOM" id="CLU_092380_1_0_9"/>
<dbReference type="Proteomes" id="UP000004483">
    <property type="component" value="Unassembled WGS sequence"/>
</dbReference>
<feature type="transmembrane region" description="Helical" evidence="1">
    <location>
        <begin position="104"/>
        <end position="124"/>
    </location>
</feature>
<dbReference type="AlphaFoldDB" id="C2EVQ0"/>
<reference evidence="2 3" key="1">
    <citation type="submission" date="2009-01" db="EMBL/GenBank/DDBJ databases">
        <authorList>
            <person name="Qin X."/>
            <person name="Bachman B."/>
            <person name="Battles P."/>
            <person name="Bell A."/>
            <person name="Bess C."/>
            <person name="Bickham C."/>
            <person name="Chaboub L."/>
            <person name="Chen D."/>
            <person name="Coyle M."/>
            <person name="Deiros D.R."/>
            <person name="Dinh H."/>
            <person name="Forbes L."/>
            <person name="Fowler G."/>
            <person name="Francisco L."/>
            <person name="Fu Q."/>
            <person name="Gubbala S."/>
            <person name="Hale W."/>
            <person name="Han Y."/>
            <person name="Hemphill L."/>
            <person name="Highlander S.K."/>
            <person name="Hirani K."/>
            <person name="Hogues M."/>
            <person name="Jackson L."/>
            <person name="Jakkamsetti A."/>
            <person name="Javaid M."/>
            <person name="Jiang H."/>
            <person name="Korchina V."/>
            <person name="Kovar C."/>
            <person name="Lara F."/>
            <person name="Lee S."/>
            <person name="Mata R."/>
            <person name="Mathew T."/>
            <person name="Moen C."/>
            <person name="Morales K."/>
            <person name="Munidasa M."/>
            <person name="Nazareth L."/>
            <person name="Ngo R."/>
            <person name="Nguyen L."/>
            <person name="Okwuonu G."/>
            <person name="Ongeri F."/>
            <person name="Patil S."/>
            <person name="Petrosino J."/>
            <person name="Pham C."/>
            <person name="Pham P."/>
            <person name="Pu L.-L."/>
            <person name="Puazo M."/>
            <person name="Raj R."/>
            <person name="Reid J."/>
            <person name="Rouhana J."/>
            <person name="Saada N."/>
            <person name="Shang Y."/>
            <person name="Simmons D."/>
            <person name="Thornton R."/>
            <person name="Warren J."/>
            <person name="Weissenberger G."/>
            <person name="Zhang J."/>
            <person name="Zhang L."/>
            <person name="Zhou C."/>
            <person name="Zhu D."/>
            <person name="Muzny D."/>
            <person name="Worley K."/>
            <person name="Gibbs R."/>
        </authorList>
    </citation>
    <scope>NUCLEOTIDE SEQUENCE [LARGE SCALE GENOMIC DNA]</scope>
    <source>
        <strain evidence="2 3">ATCC 49540</strain>
    </source>
</reference>
<keyword evidence="1" id="KW-0472">Membrane</keyword>
<feature type="transmembrane region" description="Helical" evidence="1">
    <location>
        <begin position="136"/>
        <end position="158"/>
    </location>
</feature>
<dbReference type="PATRIC" id="fig|1423814.6.peg.139"/>